<reference evidence="1 2" key="1">
    <citation type="submission" date="2020-02" db="EMBL/GenBank/DDBJ databases">
        <authorList>
            <person name="Ma Q."/>
            <person name="Huang Y."/>
            <person name="Song X."/>
            <person name="Pei D."/>
        </authorList>
    </citation>
    <scope>NUCLEOTIDE SEQUENCE [LARGE SCALE GENOMIC DNA]</scope>
    <source>
        <strain evidence="1">Sxm20200214</strain>
        <tissue evidence="1">Leaf</tissue>
    </source>
</reference>
<evidence type="ECO:0000313" key="2">
    <source>
        <dbReference type="Proteomes" id="UP000886595"/>
    </source>
</evidence>
<gene>
    <name evidence="1" type="ORF">Bca52824_093981</name>
</gene>
<dbReference type="OrthoDB" id="6123450at2759"/>
<dbReference type="Proteomes" id="UP000886595">
    <property type="component" value="Unassembled WGS sequence"/>
</dbReference>
<protein>
    <submittedName>
        <fullName evidence="1">Uncharacterized protein</fullName>
    </submittedName>
</protein>
<comment type="caution">
    <text evidence="1">The sequence shown here is derived from an EMBL/GenBank/DDBJ whole genome shotgun (WGS) entry which is preliminary data.</text>
</comment>
<evidence type="ECO:0000313" key="1">
    <source>
        <dbReference type="EMBL" id="KAG2244193.1"/>
    </source>
</evidence>
<dbReference type="PANTHER" id="PTHR47453">
    <property type="entry name" value="PHOSPHOGLUCAN, WATER DIKINASE, CHLOROPLASTIC"/>
    <property type="match status" value="1"/>
</dbReference>
<dbReference type="AlphaFoldDB" id="A0A8X7P590"/>
<dbReference type="PANTHER" id="PTHR47453:SF1">
    <property type="entry name" value="PHOSPHOGLUCAN, WATER DIKINASE, CHLOROPLASTIC"/>
    <property type="match status" value="1"/>
</dbReference>
<keyword evidence="2" id="KW-1185">Reference proteome</keyword>
<organism evidence="1 2">
    <name type="scientific">Brassica carinata</name>
    <name type="common">Ethiopian mustard</name>
    <name type="synonym">Abyssinian cabbage</name>
    <dbReference type="NCBI Taxonomy" id="52824"/>
    <lineage>
        <taxon>Eukaryota</taxon>
        <taxon>Viridiplantae</taxon>
        <taxon>Streptophyta</taxon>
        <taxon>Embryophyta</taxon>
        <taxon>Tracheophyta</taxon>
        <taxon>Spermatophyta</taxon>
        <taxon>Magnoliopsida</taxon>
        <taxon>eudicotyledons</taxon>
        <taxon>Gunneridae</taxon>
        <taxon>Pentapetalae</taxon>
        <taxon>rosids</taxon>
        <taxon>malvids</taxon>
        <taxon>Brassicales</taxon>
        <taxon>Brassicaceae</taxon>
        <taxon>Brassiceae</taxon>
        <taxon>Brassica</taxon>
    </lineage>
</organism>
<dbReference type="EMBL" id="JAAMPC010000103">
    <property type="protein sequence ID" value="KAG2244193.1"/>
    <property type="molecule type" value="Genomic_DNA"/>
</dbReference>
<name>A0A8X7P590_BRACI</name>
<accession>A0A8X7P590</accession>
<sequence length="82" mass="8928">MYTNFSEELLVSGKGPANGKYVRLTVDYSKKRNFGCAQDVEACLVGGDVYIVQSRPQPLRALNGTADSLAKSALHDCVLTLY</sequence>
<proteinExistence type="predicted"/>